<name>A0A1M4UEC4_9HYPH</name>
<evidence type="ECO:0000313" key="8">
    <source>
        <dbReference type="Proteomes" id="UP000184485"/>
    </source>
</evidence>
<dbReference type="GO" id="GO:0043190">
    <property type="term" value="C:ATP-binding cassette (ABC) transporter complex"/>
    <property type="evidence" value="ECO:0007669"/>
    <property type="project" value="InterPro"/>
</dbReference>
<keyword evidence="3 6" id="KW-0812">Transmembrane</keyword>
<evidence type="ECO:0000256" key="3">
    <source>
        <dbReference type="ARBA" id="ARBA00022692"/>
    </source>
</evidence>
<sequence length="390" mass="41842">MTLIGRYIFKRMLAAFLLSLGGLSGTVWLSQALRELNLITTQGQSFVTFVQVSGLIFPGLLLIVCPVAVLVGVIYTLNQLNADSELVIVNASGASPVTLLKPALALGILATIVVAVMSLYLVPRSLQAAREMITNINTDFVSTFIQEGAFVPIGDDLVFHIRDRKPDGTLEGIFIQDERDKTQSTVYVAGQGIILKNPLGTFLVMRNGTIQQRSIEKDSMSIIQFESYAFDMSTFGGAGSLPAYNASERSTSYLLNPDANDPEFQKRPGSFTAELNDRISSPLYTLLFAMLPVMALGQAQTTRQGRGVLILSTVLVAVGVRVAGLILAGLAATDTYLIPLLYILPLGCIALALAATLKGFRFAASEGAGTLALELIQRLLPRRPQAGGRA</sequence>
<dbReference type="InterPro" id="IPR030922">
    <property type="entry name" value="LptF"/>
</dbReference>
<dbReference type="PANTHER" id="PTHR33529">
    <property type="entry name" value="SLR0882 PROTEIN-RELATED"/>
    <property type="match status" value="1"/>
</dbReference>
<evidence type="ECO:0000256" key="5">
    <source>
        <dbReference type="ARBA" id="ARBA00023136"/>
    </source>
</evidence>
<dbReference type="OrthoDB" id="8477889at2"/>
<keyword evidence="4 6" id="KW-1133">Transmembrane helix</keyword>
<dbReference type="PANTHER" id="PTHR33529:SF6">
    <property type="entry name" value="YJGP_YJGQ FAMILY PERMEASE"/>
    <property type="match status" value="1"/>
</dbReference>
<dbReference type="AlphaFoldDB" id="A0A1M4UEC4"/>
<keyword evidence="8" id="KW-1185">Reference proteome</keyword>
<evidence type="ECO:0000256" key="4">
    <source>
        <dbReference type="ARBA" id="ARBA00022989"/>
    </source>
</evidence>
<organism evidence="7 8">
    <name type="scientific">Kaistia soli DSM 19436</name>
    <dbReference type="NCBI Taxonomy" id="1122133"/>
    <lineage>
        <taxon>Bacteria</taxon>
        <taxon>Pseudomonadati</taxon>
        <taxon>Pseudomonadota</taxon>
        <taxon>Alphaproteobacteria</taxon>
        <taxon>Hyphomicrobiales</taxon>
        <taxon>Kaistiaceae</taxon>
        <taxon>Kaistia</taxon>
    </lineage>
</organism>
<comment type="subcellular location">
    <subcellularLocation>
        <location evidence="1">Cell membrane</location>
        <topology evidence="1">Multi-pass membrane protein</topology>
    </subcellularLocation>
</comment>
<dbReference type="InterPro" id="IPR005495">
    <property type="entry name" value="LptG/LptF_permease"/>
</dbReference>
<evidence type="ECO:0000256" key="2">
    <source>
        <dbReference type="ARBA" id="ARBA00022475"/>
    </source>
</evidence>
<keyword evidence="5 6" id="KW-0472">Membrane</keyword>
<dbReference type="EMBL" id="FQUP01000001">
    <property type="protein sequence ID" value="SHE54998.1"/>
    <property type="molecule type" value="Genomic_DNA"/>
</dbReference>
<evidence type="ECO:0000256" key="1">
    <source>
        <dbReference type="ARBA" id="ARBA00004651"/>
    </source>
</evidence>
<reference evidence="7 8" key="1">
    <citation type="submission" date="2016-11" db="EMBL/GenBank/DDBJ databases">
        <authorList>
            <person name="Jaros S."/>
            <person name="Januszkiewicz K."/>
            <person name="Wedrychowicz H."/>
        </authorList>
    </citation>
    <scope>NUCLEOTIDE SEQUENCE [LARGE SCALE GENOMIC DNA]</scope>
    <source>
        <strain evidence="7 8">DSM 19436</strain>
    </source>
</reference>
<evidence type="ECO:0000313" key="7">
    <source>
        <dbReference type="EMBL" id="SHE54998.1"/>
    </source>
</evidence>
<dbReference type="RefSeq" id="WP_073051034.1">
    <property type="nucleotide sequence ID" value="NZ_FQUP01000001.1"/>
</dbReference>
<feature type="transmembrane region" description="Helical" evidence="6">
    <location>
        <begin position="56"/>
        <end position="78"/>
    </location>
</feature>
<gene>
    <name evidence="7" type="ORF">SAMN02745157_0418</name>
</gene>
<dbReference type="NCBIfam" id="TIGR04407">
    <property type="entry name" value="LptF_YjgP"/>
    <property type="match status" value="1"/>
</dbReference>
<feature type="transmembrane region" description="Helical" evidence="6">
    <location>
        <begin position="336"/>
        <end position="357"/>
    </location>
</feature>
<keyword evidence="2" id="KW-1003">Cell membrane</keyword>
<accession>A0A1M4UEC4</accession>
<dbReference type="Pfam" id="PF03739">
    <property type="entry name" value="LptF_LptG"/>
    <property type="match status" value="1"/>
</dbReference>
<dbReference type="GO" id="GO:0055085">
    <property type="term" value="P:transmembrane transport"/>
    <property type="evidence" value="ECO:0007669"/>
    <property type="project" value="InterPro"/>
</dbReference>
<feature type="transmembrane region" description="Helical" evidence="6">
    <location>
        <begin position="99"/>
        <end position="122"/>
    </location>
</feature>
<evidence type="ECO:0000256" key="6">
    <source>
        <dbReference type="SAM" id="Phobius"/>
    </source>
</evidence>
<dbReference type="Proteomes" id="UP000184485">
    <property type="component" value="Unassembled WGS sequence"/>
</dbReference>
<feature type="transmembrane region" description="Helical" evidence="6">
    <location>
        <begin position="308"/>
        <end position="330"/>
    </location>
</feature>
<dbReference type="GO" id="GO:0015920">
    <property type="term" value="P:lipopolysaccharide transport"/>
    <property type="evidence" value="ECO:0007669"/>
    <property type="project" value="TreeGrafter"/>
</dbReference>
<dbReference type="STRING" id="1122133.SAMN02745157_0418"/>
<protein>
    <submittedName>
        <fullName evidence="7">Lipopolysaccharide export system permease protein</fullName>
    </submittedName>
</protein>
<proteinExistence type="predicted"/>